<dbReference type="Proteomes" id="UP000575898">
    <property type="component" value="Unassembled WGS sequence"/>
</dbReference>
<dbReference type="InterPro" id="IPR030395">
    <property type="entry name" value="GP_PDE_dom"/>
</dbReference>
<reference evidence="3 4" key="1">
    <citation type="submission" date="2020-08" db="EMBL/GenBank/DDBJ databases">
        <title>Genomic Encyclopedia of Type Strains, Phase IV (KMG-IV): sequencing the most valuable type-strain genomes for metagenomic binning, comparative biology and taxonomic classification.</title>
        <authorList>
            <person name="Goeker M."/>
        </authorList>
    </citation>
    <scope>NUCLEOTIDE SEQUENCE [LARGE SCALE GENOMIC DNA]</scope>
    <source>
        <strain evidence="3 4">DSM 27165</strain>
    </source>
</reference>
<dbReference type="GO" id="GO:0006629">
    <property type="term" value="P:lipid metabolic process"/>
    <property type="evidence" value="ECO:0007669"/>
    <property type="project" value="InterPro"/>
</dbReference>
<dbReference type="PROSITE" id="PS51704">
    <property type="entry name" value="GP_PDE"/>
    <property type="match status" value="1"/>
</dbReference>
<dbReference type="EC" id="3.1.4.46" evidence="3"/>
<comment type="caution">
    <text evidence="3">The sequence shown here is derived from an EMBL/GenBank/DDBJ whole genome shotgun (WGS) entry which is preliminary data.</text>
</comment>
<dbReference type="InterPro" id="IPR017946">
    <property type="entry name" value="PLC-like_Pdiesterase_TIM-brl"/>
</dbReference>
<dbReference type="AlphaFoldDB" id="A0A840MFI9"/>
<dbReference type="PANTHER" id="PTHR37957">
    <property type="entry name" value="BLR7070 PROTEIN"/>
    <property type="match status" value="1"/>
</dbReference>
<dbReference type="InterPro" id="IPR027372">
    <property type="entry name" value="Phytase-like_dom"/>
</dbReference>
<feature type="chain" id="PRO_5032878974" evidence="1">
    <location>
        <begin position="22"/>
        <end position="825"/>
    </location>
</feature>
<gene>
    <name evidence="3" type="ORF">HNQ59_001309</name>
</gene>
<dbReference type="SUPFAM" id="SSF51695">
    <property type="entry name" value="PLC-like phosphodiesterases"/>
    <property type="match status" value="2"/>
</dbReference>
<accession>A0A840MFI9</accession>
<dbReference type="GO" id="GO:0008889">
    <property type="term" value="F:glycerophosphodiester phosphodiesterase activity"/>
    <property type="evidence" value="ECO:0007669"/>
    <property type="project" value="UniProtKB-EC"/>
</dbReference>
<keyword evidence="1" id="KW-0732">Signal</keyword>
<keyword evidence="4" id="KW-1185">Reference proteome</keyword>
<dbReference type="Gene3D" id="3.20.20.190">
    <property type="entry name" value="Phosphatidylinositol (PI) phosphodiesterase"/>
    <property type="match status" value="2"/>
</dbReference>
<dbReference type="Pfam" id="PF13449">
    <property type="entry name" value="Phytase-like"/>
    <property type="match status" value="2"/>
</dbReference>
<keyword evidence="3" id="KW-0378">Hydrolase</keyword>
<proteinExistence type="predicted"/>
<dbReference type="Pfam" id="PF03009">
    <property type="entry name" value="GDPD"/>
    <property type="match status" value="2"/>
</dbReference>
<feature type="domain" description="GP-PDE" evidence="2">
    <location>
        <begin position="355"/>
        <end position="680"/>
    </location>
</feature>
<protein>
    <submittedName>
        <fullName evidence="3">Glycerophosphoryl diester phosphodiesterase</fullName>
        <ecNumber evidence="3">3.1.4.46</ecNumber>
    </submittedName>
</protein>
<evidence type="ECO:0000313" key="4">
    <source>
        <dbReference type="Proteomes" id="UP000575898"/>
    </source>
</evidence>
<feature type="signal peptide" evidence="1">
    <location>
        <begin position="1"/>
        <end position="21"/>
    </location>
</feature>
<dbReference type="PANTHER" id="PTHR37957:SF1">
    <property type="entry name" value="PHYTASE-LIKE DOMAIN-CONTAINING PROTEIN"/>
    <property type="match status" value="1"/>
</dbReference>
<dbReference type="EMBL" id="JACHHY010000006">
    <property type="protein sequence ID" value="MBB5018024.1"/>
    <property type="molecule type" value="Genomic_DNA"/>
</dbReference>
<evidence type="ECO:0000259" key="2">
    <source>
        <dbReference type="PROSITE" id="PS51704"/>
    </source>
</evidence>
<evidence type="ECO:0000313" key="3">
    <source>
        <dbReference type="EMBL" id="MBB5018024.1"/>
    </source>
</evidence>
<evidence type="ECO:0000256" key="1">
    <source>
        <dbReference type="SAM" id="SignalP"/>
    </source>
</evidence>
<organism evidence="3 4">
    <name type="scientific">Chitinivorax tropicus</name>
    <dbReference type="NCBI Taxonomy" id="714531"/>
    <lineage>
        <taxon>Bacteria</taxon>
        <taxon>Pseudomonadati</taxon>
        <taxon>Pseudomonadota</taxon>
        <taxon>Betaproteobacteria</taxon>
        <taxon>Chitinivorax</taxon>
    </lineage>
</organism>
<name>A0A840MFI9_9PROT</name>
<sequence>MAVLLNPMKLTALAVSITLLAACDVDTVQTVNEPTLVGRAVLPAATFADGPVSGQYVTGNLNGQKAPFDKQPVQGFSAVLRNVDGSYLAMADNGYGTIENSADFNLRVYTVRPNFKTKTGGEGAVKVEGFFELKDPNKHIPFAITNHFTTERILTGADFDIESMQRAPDGTFWFGDEFGPFLIHTDAKGVLLEAPIPLPDTENAGQEIRSPQNPFSEESATLRVMNAARAHALANGAKRTPVFSPYFVQLKYDTNGVKSSPDAHYARGAKSPEGLRKANSDIHDVAMMKAAGFQVVTWTVNTTDDMTKLLKAGVNGIISDRPDLLYQAVAAFDANGDGKPGDYLTPAGLIDIAKFDAQGHRGGRNQRPENTLPAFEVALDNLMTTIETDTGITKDGVSIIKHDPYIEAVKCRRVDGQPYAFADERLIKDLTQAEIQSTFICDKIFRGADQKNDLALSPVSVALANSKGYISPYVMPTTQDMFDLVTAYIDHYSNGAGKAHPDAPKRVENAKHVRFNIETKLNPRSDKDSHGNTYKDRTVGYVQMADTLAGVIVANKMENRADIQSFDFRTLFHVQQKFPAIRTAFLFGDFPIYAGPDSDDGTNMQDEAGKNTPWMNGLPWPYRQTAASNPFRAKRSGGFEGMALSADGTKLYPLLELPLAGHDDKTLLINEFDLAKRQYTGNRYLYKLDAKGTNIGDYIMFNGEEGIVIERDPSQGDMTGFKKLFKIRLGKAGDYVEKRELVNLMAIKDPDGISGAAANGDIGLGATFAMPFNTIEDIAILDERTLLIMDDNNYPFSVGRHVGSKMPDDNEFVVIKLPEPLKMAK</sequence>